<sequence length="609" mass="63236">MPARLGGHAAPRYSCPEAIISRPRGVHHRHAHRSTAQGARQPPVTIIGKGAVAGTAGSGQTGPARSPRATPPGSTASDSTPLDTSLARELLDGLADAVLTTDEAGLVVLRNTPATELLPELTTGTDLARCPVPALAAAVAAGSGRFEGEHHHRRLRGVRRALSGGGCVWYVRDVTDENGRAEALLAERRRTAFLARAGHRLGLALHRAEALHAAVTLPVPHLADLALIVHLPAVPGDHRPHWVRHTDEQPTPVEGVTEWALITAVPGLAEALDGEVTPPGPGPAAPVDGAAVVLAGFDPTATLLVSPMSGAGRVAGALVLLRRAPRAGFDSRDVELAREFAARAGAALALAELYDEQAQLTRVLQSSLLPPRLPRLTGMAVAGGYRAAGDGLRIGGDFYDVLSTPGGALFAVGDVAGKGVGAAVLTGRVRQLLQTLRLVEQRPRELLGLLDRALLDMPDATRRSQFTTMLLGTAHPEPDGGLRVQIAGGGHPAPLVLRGDGTVAPVRVGGMPVGALPAARFAEAGLRLSGNDVLFARSDGVTEARGGPHGTEMFGERRLRQVLAAHAGLPPAALVDRVLRQMDEWCAGHRHDDIAMLALAAEVQGGAPC</sequence>
<dbReference type="OrthoDB" id="5241041at2"/>
<dbReference type="GO" id="GO:0016791">
    <property type="term" value="F:phosphatase activity"/>
    <property type="evidence" value="ECO:0007669"/>
    <property type="project" value="TreeGrafter"/>
</dbReference>
<dbReference type="SMART" id="SM00331">
    <property type="entry name" value="PP2C_SIG"/>
    <property type="match status" value="1"/>
</dbReference>
<feature type="compositionally biased region" description="Basic residues" evidence="2">
    <location>
        <begin position="24"/>
        <end position="33"/>
    </location>
</feature>
<dbReference type="SUPFAM" id="SSF55781">
    <property type="entry name" value="GAF domain-like"/>
    <property type="match status" value="1"/>
</dbReference>
<dbReference type="Gene3D" id="3.60.40.10">
    <property type="entry name" value="PPM-type phosphatase domain"/>
    <property type="match status" value="1"/>
</dbReference>
<evidence type="ECO:0000256" key="1">
    <source>
        <dbReference type="ARBA" id="ARBA00022801"/>
    </source>
</evidence>
<reference evidence="4 5" key="1">
    <citation type="submission" date="2018-01" db="EMBL/GenBank/DDBJ databases">
        <title>Draft genome sequence of Jishengella endophytica.</title>
        <authorList>
            <person name="Sahin N."/>
            <person name="Ay H."/>
            <person name="Saygin H."/>
        </authorList>
    </citation>
    <scope>NUCLEOTIDE SEQUENCE [LARGE SCALE GENOMIC DNA]</scope>
    <source>
        <strain evidence="4 5">DSM 45430</strain>
    </source>
</reference>
<dbReference type="SUPFAM" id="SSF81606">
    <property type="entry name" value="PP2C-like"/>
    <property type="match status" value="1"/>
</dbReference>
<feature type="domain" description="PPM-type phosphatase" evidence="3">
    <location>
        <begin position="379"/>
        <end position="601"/>
    </location>
</feature>
<gene>
    <name evidence="4" type="ORF">C1I93_08850</name>
</gene>
<feature type="compositionally biased region" description="Polar residues" evidence="2">
    <location>
        <begin position="72"/>
        <end position="82"/>
    </location>
</feature>
<proteinExistence type="predicted"/>
<evidence type="ECO:0000259" key="3">
    <source>
        <dbReference type="SMART" id="SM00331"/>
    </source>
</evidence>
<dbReference type="Proteomes" id="UP000248627">
    <property type="component" value="Unassembled WGS sequence"/>
</dbReference>
<keyword evidence="1" id="KW-0378">Hydrolase</keyword>
<dbReference type="Pfam" id="PF07228">
    <property type="entry name" value="SpoIIE"/>
    <property type="match status" value="1"/>
</dbReference>
<dbReference type="InterPro" id="IPR029016">
    <property type="entry name" value="GAF-like_dom_sf"/>
</dbReference>
<name>A0A2W2DC46_9ACTN</name>
<dbReference type="PANTHER" id="PTHR43156">
    <property type="entry name" value="STAGE II SPORULATION PROTEIN E-RELATED"/>
    <property type="match status" value="1"/>
</dbReference>
<dbReference type="InterPro" id="IPR036457">
    <property type="entry name" value="PPM-type-like_dom_sf"/>
</dbReference>
<accession>A0A2W2DC46</accession>
<dbReference type="InterPro" id="IPR001932">
    <property type="entry name" value="PPM-type_phosphatase-like_dom"/>
</dbReference>
<dbReference type="EMBL" id="POTX01000040">
    <property type="protein sequence ID" value="PZF98429.1"/>
    <property type="molecule type" value="Genomic_DNA"/>
</dbReference>
<protein>
    <submittedName>
        <fullName evidence="4">Stage II sporulation protein E</fullName>
    </submittedName>
</protein>
<evidence type="ECO:0000313" key="5">
    <source>
        <dbReference type="Proteomes" id="UP000248627"/>
    </source>
</evidence>
<feature type="region of interest" description="Disordered" evidence="2">
    <location>
        <begin position="24"/>
        <end position="82"/>
    </location>
</feature>
<dbReference type="AlphaFoldDB" id="A0A2W2DC46"/>
<keyword evidence="5" id="KW-1185">Reference proteome</keyword>
<organism evidence="4 5">
    <name type="scientific">Micromonospora endophytica</name>
    <dbReference type="NCBI Taxonomy" id="515350"/>
    <lineage>
        <taxon>Bacteria</taxon>
        <taxon>Bacillati</taxon>
        <taxon>Actinomycetota</taxon>
        <taxon>Actinomycetes</taxon>
        <taxon>Micromonosporales</taxon>
        <taxon>Micromonosporaceae</taxon>
        <taxon>Micromonospora</taxon>
    </lineage>
</organism>
<dbReference type="PANTHER" id="PTHR43156:SF2">
    <property type="entry name" value="STAGE II SPORULATION PROTEIN E"/>
    <property type="match status" value="1"/>
</dbReference>
<evidence type="ECO:0000313" key="4">
    <source>
        <dbReference type="EMBL" id="PZF98429.1"/>
    </source>
</evidence>
<dbReference type="Gene3D" id="3.30.450.40">
    <property type="match status" value="1"/>
</dbReference>
<comment type="caution">
    <text evidence="4">The sequence shown here is derived from an EMBL/GenBank/DDBJ whole genome shotgun (WGS) entry which is preliminary data.</text>
</comment>
<dbReference type="InterPro" id="IPR052016">
    <property type="entry name" value="Bact_Sigma-Reg"/>
</dbReference>
<evidence type="ECO:0000256" key="2">
    <source>
        <dbReference type="SAM" id="MobiDB-lite"/>
    </source>
</evidence>